<dbReference type="EMBL" id="DVMH01000004">
    <property type="protein sequence ID" value="HIU09766.1"/>
    <property type="molecule type" value="Genomic_DNA"/>
</dbReference>
<feature type="domain" description="Radical SAM core" evidence="6">
    <location>
        <begin position="58"/>
        <end position="220"/>
    </location>
</feature>
<feature type="binding site" evidence="5">
    <location>
        <position position="69"/>
    </location>
    <ligand>
        <name>[4Fe-4S] cluster</name>
        <dbReference type="ChEBI" id="CHEBI:49883"/>
        <note>4Fe-4S-S-AdoMet</note>
    </ligand>
</feature>
<evidence type="ECO:0000256" key="4">
    <source>
        <dbReference type="ARBA" id="ARBA00023014"/>
    </source>
</evidence>
<keyword evidence="3 5" id="KW-0408">Iron</keyword>
<dbReference type="SFLD" id="SFLDS00029">
    <property type="entry name" value="Radical_SAM"/>
    <property type="match status" value="1"/>
</dbReference>
<dbReference type="Pfam" id="PF04055">
    <property type="entry name" value="Radical_SAM"/>
    <property type="match status" value="1"/>
</dbReference>
<dbReference type="PANTHER" id="PTHR43075:SF1">
    <property type="entry name" value="FORMATE LYASE ACTIVATING ENZYME, PUTATIVE (AFU_ORTHOLOGUE AFUA_2G15630)-RELATED"/>
    <property type="match status" value="1"/>
</dbReference>
<dbReference type="AlphaFoldDB" id="A0A9D1KYW3"/>
<organism evidence="7 8">
    <name type="scientific">Candidatus Avidehalobacter gallistercoris</name>
    <dbReference type="NCBI Taxonomy" id="2840694"/>
    <lineage>
        <taxon>Bacteria</taxon>
        <taxon>Bacillati</taxon>
        <taxon>Bacillota</taxon>
        <taxon>Clostridia</taxon>
        <taxon>Eubacteriales</taxon>
        <taxon>Peptococcaceae</taxon>
        <taxon>Peptococcaceae incertae sedis</taxon>
        <taxon>Candidatus Avidehalobacter</taxon>
    </lineage>
</organism>
<keyword evidence="4 5" id="KW-0411">Iron-sulfur</keyword>
<dbReference type="InterPro" id="IPR016431">
    <property type="entry name" value="Pyrv-formate_lyase-activ_prd"/>
</dbReference>
<dbReference type="SUPFAM" id="SSF102114">
    <property type="entry name" value="Radical SAM enzymes"/>
    <property type="match status" value="1"/>
</dbReference>
<proteinExistence type="predicted"/>
<dbReference type="PIRSF" id="PIRSF004869">
    <property type="entry name" value="PflX_prd"/>
    <property type="match status" value="1"/>
</dbReference>
<comment type="caution">
    <text evidence="7">The sequence shown here is derived from an EMBL/GenBank/DDBJ whole genome shotgun (WGS) entry which is preliminary data.</text>
</comment>
<dbReference type="GO" id="GO:0003824">
    <property type="term" value="F:catalytic activity"/>
    <property type="evidence" value="ECO:0007669"/>
    <property type="project" value="InterPro"/>
</dbReference>
<sequence>MNCEICPRRCQGERTISASPGAGEGVCRMGLLPVLARAAAHFGEEPCISGTRGSGAVFFSGCPLGCVYCQNDVISRGCFGETISVARLREIFFELAGEGVHNINLVTPTHFAEAIGEALAEPLLLPVVYNTSGYERVETLRRLEGKIQIYLPDFKYATSDLALRYSRAGNYPEAAEQAILEMFRQVGRYQLDENGLLKSGVLIRHLVLPGNVDNTMRVIDWLCAHFQPGDVLFSLMGQYTPCGNLSGCPELRRTLSVEEYAAAEEYLWASGWEDGYVQDLTSACVDFIPSFDLTGVLHK</sequence>
<reference evidence="7" key="1">
    <citation type="submission" date="2020-10" db="EMBL/GenBank/DDBJ databases">
        <authorList>
            <person name="Gilroy R."/>
        </authorList>
    </citation>
    <scope>NUCLEOTIDE SEQUENCE</scope>
    <source>
        <strain evidence="7">2830</strain>
    </source>
</reference>
<dbReference type="InterPro" id="IPR058240">
    <property type="entry name" value="rSAM_sf"/>
</dbReference>
<dbReference type="GO" id="GO:0051536">
    <property type="term" value="F:iron-sulfur cluster binding"/>
    <property type="evidence" value="ECO:0007669"/>
    <property type="project" value="UniProtKB-KW"/>
</dbReference>
<dbReference type="Gene3D" id="3.20.20.70">
    <property type="entry name" value="Aldolase class I"/>
    <property type="match status" value="1"/>
</dbReference>
<dbReference type="InterPro" id="IPR013785">
    <property type="entry name" value="Aldolase_TIM"/>
</dbReference>
<dbReference type="InterPro" id="IPR040085">
    <property type="entry name" value="MJ0674-like"/>
</dbReference>
<protein>
    <submittedName>
        <fullName evidence="7">Radical SAM protein</fullName>
    </submittedName>
</protein>
<comment type="cofactor">
    <cofactor evidence="5">
        <name>[4Fe-4S] cluster</name>
        <dbReference type="ChEBI" id="CHEBI:49883"/>
    </cofactor>
    <text evidence="5">Binds 1 [4Fe-4S] cluster. The cluster is coordinated with 3 cysteines and an exchangeable S-adenosyl-L-methionine.</text>
</comment>
<dbReference type="Proteomes" id="UP000824124">
    <property type="component" value="Unassembled WGS sequence"/>
</dbReference>
<evidence type="ECO:0000256" key="5">
    <source>
        <dbReference type="PIRSR" id="PIRSR004869-50"/>
    </source>
</evidence>
<evidence type="ECO:0000313" key="7">
    <source>
        <dbReference type="EMBL" id="HIU09766.1"/>
    </source>
</evidence>
<evidence type="ECO:0000256" key="2">
    <source>
        <dbReference type="ARBA" id="ARBA00022723"/>
    </source>
</evidence>
<keyword evidence="1 5" id="KW-0949">S-adenosyl-L-methionine</keyword>
<dbReference type="SFLD" id="SFLDG01099">
    <property type="entry name" value="Uncharacterised_Radical_SAM_Su"/>
    <property type="match status" value="1"/>
</dbReference>
<dbReference type="InterPro" id="IPR007197">
    <property type="entry name" value="rSAM"/>
</dbReference>
<gene>
    <name evidence="7" type="ORF">IAB00_00705</name>
</gene>
<dbReference type="PANTHER" id="PTHR43075">
    <property type="entry name" value="FORMATE LYASE ACTIVATING ENZYME, PUTATIVE (AFU_ORTHOLOGUE AFUA_2G15630)-RELATED"/>
    <property type="match status" value="1"/>
</dbReference>
<evidence type="ECO:0000256" key="3">
    <source>
        <dbReference type="ARBA" id="ARBA00023004"/>
    </source>
</evidence>
<evidence type="ECO:0000256" key="1">
    <source>
        <dbReference type="ARBA" id="ARBA00022691"/>
    </source>
</evidence>
<reference evidence="7" key="2">
    <citation type="journal article" date="2021" name="PeerJ">
        <title>Extensive microbial diversity within the chicken gut microbiome revealed by metagenomics and culture.</title>
        <authorList>
            <person name="Gilroy R."/>
            <person name="Ravi A."/>
            <person name="Getino M."/>
            <person name="Pursley I."/>
            <person name="Horton D.L."/>
            <person name="Alikhan N.F."/>
            <person name="Baker D."/>
            <person name="Gharbi K."/>
            <person name="Hall N."/>
            <person name="Watson M."/>
            <person name="Adriaenssens E.M."/>
            <person name="Foster-Nyarko E."/>
            <person name="Jarju S."/>
            <person name="Secka A."/>
            <person name="Antonio M."/>
            <person name="Oren A."/>
            <person name="Chaudhuri R.R."/>
            <person name="La Ragione R."/>
            <person name="Hildebrand F."/>
            <person name="Pallen M.J."/>
        </authorList>
    </citation>
    <scope>NUCLEOTIDE SEQUENCE</scope>
    <source>
        <strain evidence="7">2830</strain>
    </source>
</reference>
<feature type="binding site" evidence="5">
    <location>
        <position position="66"/>
    </location>
    <ligand>
        <name>[4Fe-4S] cluster</name>
        <dbReference type="ChEBI" id="CHEBI:49883"/>
        <note>4Fe-4S-S-AdoMet</note>
    </ligand>
</feature>
<dbReference type="CDD" id="cd01335">
    <property type="entry name" value="Radical_SAM"/>
    <property type="match status" value="1"/>
</dbReference>
<evidence type="ECO:0000259" key="6">
    <source>
        <dbReference type="Pfam" id="PF04055"/>
    </source>
</evidence>
<accession>A0A9D1KYW3</accession>
<dbReference type="GO" id="GO:0046872">
    <property type="term" value="F:metal ion binding"/>
    <property type="evidence" value="ECO:0007669"/>
    <property type="project" value="UniProtKB-KW"/>
</dbReference>
<evidence type="ECO:0000313" key="8">
    <source>
        <dbReference type="Proteomes" id="UP000824124"/>
    </source>
</evidence>
<keyword evidence="2 5" id="KW-0479">Metal-binding</keyword>
<feature type="binding site" evidence="5">
    <location>
        <position position="62"/>
    </location>
    <ligand>
        <name>[4Fe-4S] cluster</name>
        <dbReference type="ChEBI" id="CHEBI:49883"/>
        <note>4Fe-4S-S-AdoMet</note>
    </ligand>
</feature>
<name>A0A9D1KYW3_9FIRM</name>